<dbReference type="InterPro" id="IPR001623">
    <property type="entry name" value="DnaJ_domain"/>
</dbReference>
<dbReference type="PRINTS" id="PR00625">
    <property type="entry name" value="JDOMAIN"/>
</dbReference>
<keyword evidence="2" id="KW-0479">Metal-binding</keyword>
<reference evidence="7" key="1">
    <citation type="submission" date="2013-02" db="EMBL/GenBank/DDBJ databases">
        <authorList>
            <person name="Hughes D."/>
        </authorList>
    </citation>
    <scope>NUCLEOTIDE SEQUENCE</scope>
    <source>
        <strain>Durham</strain>
        <strain evidence="7">NC isolate 2 -- Noor lab</strain>
    </source>
</reference>
<dbReference type="PANTHER" id="PTHR45255">
    <property type="entry name" value="DNAJ HOMOLOG SUBFAMILY C MEMBER 24"/>
    <property type="match status" value="1"/>
</dbReference>
<dbReference type="InterPro" id="IPR036671">
    <property type="entry name" value="DPH_MB_sf"/>
</dbReference>
<name>T1GVU0_MEGSC</name>
<accession>T1GVU0</accession>
<dbReference type="CDD" id="cd06257">
    <property type="entry name" value="DnaJ"/>
    <property type="match status" value="1"/>
</dbReference>
<dbReference type="Gene3D" id="1.10.287.110">
    <property type="entry name" value="DnaJ domain"/>
    <property type="match status" value="1"/>
</dbReference>
<evidence type="ECO:0000313" key="6">
    <source>
        <dbReference type="EnsemblMetazoa" id="MESCA007907-PA"/>
    </source>
</evidence>
<dbReference type="Pfam" id="PF05207">
    <property type="entry name" value="Zn_ribbon_CSL"/>
    <property type="match status" value="1"/>
</dbReference>
<evidence type="ECO:0000259" key="5">
    <source>
        <dbReference type="PROSITE" id="PS50076"/>
    </source>
</evidence>
<reference evidence="6" key="2">
    <citation type="submission" date="2015-06" db="UniProtKB">
        <authorList>
            <consortium name="EnsemblMetazoa"/>
        </authorList>
    </citation>
    <scope>IDENTIFICATION</scope>
</reference>
<dbReference type="AlphaFoldDB" id="T1GVU0"/>
<keyword evidence="4" id="KW-0408">Iron</keyword>
<dbReference type="Gene3D" id="3.10.660.10">
    <property type="entry name" value="DPH Zinc finger"/>
    <property type="match status" value="1"/>
</dbReference>
<keyword evidence="3" id="KW-0862">Zinc</keyword>
<dbReference type="InterPro" id="IPR007872">
    <property type="entry name" value="DPH_MB_dom"/>
</dbReference>
<dbReference type="EMBL" id="CAQQ02046234">
    <property type="status" value="NOT_ANNOTATED_CDS"/>
    <property type="molecule type" value="Genomic_DNA"/>
</dbReference>
<evidence type="ECO:0000313" key="7">
    <source>
        <dbReference type="Proteomes" id="UP000015102"/>
    </source>
</evidence>
<dbReference type="SUPFAM" id="SSF144217">
    <property type="entry name" value="CSL zinc finger"/>
    <property type="match status" value="1"/>
</dbReference>
<dbReference type="Proteomes" id="UP000015102">
    <property type="component" value="Unassembled WGS sequence"/>
</dbReference>
<evidence type="ECO:0000256" key="1">
    <source>
        <dbReference type="ARBA" id="ARBA00006169"/>
    </source>
</evidence>
<dbReference type="HOGENOM" id="CLU_017633_7_3_1"/>
<evidence type="ECO:0000256" key="2">
    <source>
        <dbReference type="ARBA" id="ARBA00022723"/>
    </source>
</evidence>
<dbReference type="GO" id="GO:0001671">
    <property type="term" value="F:ATPase activator activity"/>
    <property type="evidence" value="ECO:0007669"/>
    <property type="project" value="TreeGrafter"/>
</dbReference>
<dbReference type="Pfam" id="PF00226">
    <property type="entry name" value="DnaJ"/>
    <property type="match status" value="1"/>
</dbReference>
<dbReference type="STRING" id="36166.T1GVU0"/>
<dbReference type="EnsemblMetazoa" id="MESCA007907-RA">
    <property type="protein sequence ID" value="MESCA007907-PA"/>
    <property type="gene ID" value="MESCA007907"/>
</dbReference>
<protein>
    <recommendedName>
        <fullName evidence="5">J domain-containing protein</fullName>
    </recommendedName>
</protein>
<comment type="similarity">
    <text evidence="1">Belongs to the DPH4 family.</text>
</comment>
<dbReference type="SUPFAM" id="SSF46565">
    <property type="entry name" value="Chaperone J-domain"/>
    <property type="match status" value="1"/>
</dbReference>
<keyword evidence="7" id="KW-1185">Reference proteome</keyword>
<sequence length="129" mass="14940">MKSFYEILECSPNSTHEELKNSYKQLILQYHPDKNADSSIGNEIIEAWNTLRDENKRKLYDAEIFQTQIQQSYNIFGNYTVSDLSTPIPCRCSGHYLLDDEAKEDLLINPEEEILIECSECSLVIQVKS</sequence>
<organism evidence="6 7">
    <name type="scientific">Megaselia scalaris</name>
    <name type="common">Humpbacked fly</name>
    <name type="synonym">Phora scalaris</name>
    <dbReference type="NCBI Taxonomy" id="36166"/>
    <lineage>
        <taxon>Eukaryota</taxon>
        <taxon>Metazoa</taxon>
        <taxon>Ecdysozoa</taxon>
        <taxon>Arthropoda</taxon>
        <taxon>Hexapoda</taxon>
        <taxon>Insecta</taxon>
        <taxon>Pterygota</taxon>
        <taxon>Neoptera</taxon>
        <taxon>Endopterygota</taxon>
        <taxon>Diptera</taxon>
        <taxon>Brachycera</taxon>
        <taxon>Muscomorpha</taxon>
        <taxon>Platypezoidea</taxon>
        <taxon>Phoridae</taxon>
        <taxon>Megaseliini</taxon>
        <taxon>Megaselia</taxon>
    </lineage>
</organism>
<dbReference type="SMART" id="SM00271">
    <property type="entry name" value="DnaJ"/>
    <property type="match status" value="1"/>
</dbReference>
<proteinExistence type="inferred from homology"/>
<dbReference type="InterPro" id="IPR036869">
    <property type="entry name" value="J_dom_sf"/>
</dbReference>
<dbReference type="PANTHER" id="PTHR45255:SF1">
    <property type="entry name" value="DNAJ HOMOLOG SUBFAMILY C MEMBER 24"/>
    <property type="match status" value="1"/>
</dbReference>
<evidence type="ECO:0000256" key="4">
    <source>
        <dbReference type="ARBA" id="ARBA00023004"/>
    </source>
</evidence>
<evidence type="ECO:0000256" key="3">
    <source>
        <dbReference type="ARBA" id="ARBA00022833"/>
    </source>
</evidence>
<dbReference type="GO" id="GO:0008198">
    <property type="term" value="F:ferrous iron binding"/>
    <property type="evidence" value="ECO:0007669"/>
    <property type="project" value="TreeGrafter"/>
</dbReference>
<dbReference type="PROSITE" id="PS50076">
    <property type="entry name" value="DNAJ_2"/>
    <property type="match status" value="1"/>
</dbReference>
<feature type="domain" description="J" evidence="5">
    <location>
        <begin position="3"/>
        <end position="64"/>
    </location>
</feature>
<dbReference type="OMA" id="WSSAYAY"/>